<dbReference type="InterPro" id="IPR003594">
    <property type="entry name" value="HATPase_dom"/>
</dbReference>
<dbReference type="PROSITE" id="PS50109">
    <property type="entry name" value="HIS_KIN"/>
    <property type="match status" value="1"/>
</dbReference>
<proteinExistence type="predicted"/>
<dbReference type="InterPro" id="IPR005467">
    <property type="entry name" value="His_kinase_dom"/>
</dbReference>
<dbReference type="InterPro" id="IPR004358">
    <property type="entry name" value="Sig_transdc_His_kin-like_C"/>
</dbReference>
<evidence type="ECO:0000259" key="5">
    <source>
        <dbReference type="PROSITE" id="PS50109"/>
    </source>
</evidence>
<keyword evidence="7" id="KW-0418">Kinase</keyword>
<dbReference type="Proteomes" id="UP000075613">
    <property type="component" value="Unassembled WGS sequence"/>
</dbReference>
<dbReference type="SUPFAM" id="SSF55874">
    <property type="entry name" value="ATPase domain of HSP90 chaperone/DNA topoisomerase II/histidine kinase"/>
    <property type="match status" value="1"/>
</dbReference>
<dbReference type="PROSITE" id="PS50110">
    <property type="entry name" value="RESPONSE_REGULATORY"/>
    <property type="match status" value="1"/>
</dbReference>
<evidence type="ECO:0000313" key="7">
    <source>
        <dbReference type="EMBL" id="KXU87011.1"/>
    </source>
</evidence>
<dbReference type="RefSeq" id="WP_062129460.1">
    <property type="nucleotide sequence ID" value="NZ_LRBG01000017.1"/>
</dbReference>
<evidence type="ECO:0000256" key="2">
    <source>
        <dbReference type="ARBA" id="ARBA00012438"/>
    </source>
</evidence>
<name>A0A149PPL8_9BURK</name>
<dbReference type="PRINTS" id="PR00344">
    <property type="entry name" value="BCTRLSENSOR"/>
</dbReference>
<dbReference type="SMART" id="SM00448">
    <property type="entry name" value="REC"/>
    <property type="match status" value="1"/>
</dbReference>
<dbReference type="EMBL" id="LRBG01000017">
    <property type="protein sequence ID" value="KXU87011.1"/>
    <property type="molecule type" value="Genomic_DNA"/>
</dbReference>
<dbReference type="EC" id="2.7.13.3" evidence="2"/>
<dbReference type="InterPro" id="IPR001789">
    <property type="entry name" value="Sig_transdc_resp-reg_receiver"/>
</dbReference>
<dbReference type="InterPro" id="IPR011006">
    <property type="entry name" value="CheY-like_superfamily"/>
</dbReference>
<comment type="catalytic activity">
    <reaction evidence="1">
        <text>ATP + protein L-histidine = ADP + protein N-phospho-L-histidine.</text>
        <dbReference type="EC" id="2.7.13.3"/>
    </reaction>
</comment>
<dbReference type="SMART" id="SM00387">
    <property type="entry name" value="HATPase_c"/>
    <property type="match status" value="1"/>
</dbReference>
<keyword evidence="3 4" id="KW-0597">Phosphoprotein</keyword>
<protein>
    <recommendedName>
        <fullName evidence="2">histidine kinase</fullName>
        <ecNumber evidence="2">2.7.13.3</ecNumber>
    </recommendedName>
</protein>
<comment type="caution">
    <text evidence="7">The sequence shown here is derived from an EMBL/GenBank/DDBJ whole genome shotgun (WGS) entry which is preliminary data.</text>
</comment>
<dbReference type="Pfam" id="PF02518">
    <property type="entry name" value="HATPase_c"/>
    <property type="match status" value="1"/>
</dbReference>
<dbReference type="PANTHER" id="PTHR43065">
    <property type="entry name" value="SENSOR HISTIDINE KINASE"/>
    <property type="match status" value="1"/>
</dbReference>
<organism evidence="7 8">
    <name type="scientific">Paraburkholderia monticola</name>
    <dbReference type="NCBI Taxonomy" id="1399968"/>
    <lineage>
        <taxon>Bacteria</taxon>
        <taxon>Pseudomonadati</taxon>
        <taxon>Pseudomonadota</taxon>
        <taxon>Betaproteobacteria</taxon>
        <taxon>Burkholderiales</taxon>
        <taxon>Burkholderiaceae</taxon>
        <taxon>Paraburkholderia</taxon>
    </lineage>
</organism>
<dbReference type="SMART" id="SM00388">
    <property type="entry name" value="HisKA"/>
    <property type="match status" value="1"/>
</dbReference>
<dbReference type="GO" id="GO:0000155">
    <property type="term" value="F:phosphorelay sensor kinase activity"/>
    <property type="evidence" value="ECO:0007669"/>
    <property type="project" value="InterPro"/>
</dbReference>
<gene>
    <name evidence="7" type="ORF">CI15_16780</name>
</gene>
<keyword evidence="8" id="KW-1185">Reference proteome</keyword>
<accession>A0A149PPL8</accession>
<dbReference type="SUPFAM" id="SSF47384">
    <property type="entry name" value="Homodimeric domain of signal transducing histidine kinase"/>
    <property type="match status" value="1"/>
</dbReference>
<dbReference type="Pfam" id="PF00512">
    <property type="entry name" value="HisKA"/>
    <property type="match status" value="1"/>
</dbReference>
<evidence type="ECO:0000313" key="8">
    <source>
        <dbReference type="Proteomes" id="UP000075613"/>
    </source>
</evidence>
<dbReference type="InterPro" id="IPR036890">
    <property type="entry name" value="HATPase_C_sf"/>
</dbReference>
<dbReference type="CDD" id="cd00082">
    <property type="entry name" value="HisKA"/>
    <property type="match status" value="1"/>
</dbReference>
<dbReference type="CDD" id="cd00156">
    <property type="entry name" value="REC"/>
    <property type="match status" value="1"/>
</dbReference>
<evidence type="ECO:0000256" key="4">
    <source>
        <dbReference type="PROSITE-ProRule" id="PRU00169"/>
    </source>
</evidence>
<dbReference type="STRING" id="1399968.CI15_16780"/>
<evidence type="ECO:0000256" key="3">
    <source>
        <dbReference type="ARBA" id="ARBA00022553"/>
    </source>
</evidence>
<sequence length="552" mass="59788">MEQRVLILAPFGRDAEVITAVLHNDARACVRCVDADALTTELDVGAGTALLTEEALANGHGSGLFAWLARQPAWSDFPFILLAARSIGHRSARGLDVLERLGNVVVLERPLNSDTLRRAVASSLRARGRQYESRRLLAERIEAQNALEQLNDSLESRIAARTYELASANDRLMAEIHERAKVQAVLVQAQKMEALGQLTGGIAHDFNNLLNVIMVNAELIARVSGDERLRGMAATVKRATERGAKLTGQLLTFSRNSNPNLKAIDVVALLQGMRDIIAVSLGSGIRYDNDFERNEMWTQADANQLELAVLNLAINARDAMPTGGRLDIHVSARDAPDPTLTHGRYVVIEVADTGEGIPHDIVSRVFDPFFTTKPVGKGTGLGLSQVYGIARQAGGAARIFSEEGAGTKVQIWLPLRERVATRGEAETDAEANAVGDKRVLVVEDDSEVRAMLVESLRMLGYTVTEAADGQAGLDRLADDHPDLLMVDFAMPGMNGIDVIAAARKLRADLPVILATGYADVDIADLAVEHCTILRKPFQLDDLARTVRIGLVA</sequence>
<feature type="modified residue" description="4-aspartylphosphate" evidence="4">
    <location>
        <position position="487"/>
    </location>
</feature>
<dbReference type="SUPFAM" id="SSF52172">
    <property type="entry name" value="CheY-like"/>
    <property type="match status" value="1"/>
</dbReference>
<dbReference type="PANTHER" id="PTHR43065:SF42">
    <property type="entry name" value="TWO-COMPONENT SENSOR PPRA"/>
    <property type="match status" value="1"/>
</dbReference>
<dbReference type="Pfam" id="PF00072">
    <property type="entry name" value="Response_reg"/>
    <property type="match status" value="1"/>
</dbReference>
<feature type="domain" description="Histidine kinase" evidence="5">
    <location>
        <begin position="201"/>
        <end position="417"/>
    </location>
</feature>
<dbReference type="AlphaFoldDB" id="A0A149PPL8"/>
<evidence type="ECO:0000259" key="6">
    <source>
        <dbReference type="PROSITE" id="PS50110"/>
    </source>
</evidence>
<dbReference type="Gene3D" id="1.10.287.130">
    <property type="match status" value="1"/>
</dbReference>
<dbReference type="InterPro" id="IPR036097">
    <property type="entry name" value="HisK_dim/P_sf"/>
</dbReference>
<feature type="domain" description="Response regulatory" evidence="6">
    <location>
        <begin position="438"/>
        <end position="550"/>
    </location>
</feature>
<dbReference type="Gene3D" id="3.30.565.10">
    <property type="entry name" value="Histidine kinase-like ATPase, C-terminal domain"/>
    <property type="match status" value="1"/>
</dbReference>
<dbReference type="Gene3D" id="3.40.50.2300">
    <property type="match status" value="1"/>
</dbReference>
<dbReference type="InterPro" id="IPR003661">
    <property type="entry name" value="HisK_dim/P_dom"/>
</dbReference>
<evidence type="ECO:0000256" key="1">
    <source>
        <dbReference type="ARBA" id="ARBA00000085"/>
    </source>
</evidence>
<reference evidence="7 8" key="1">
    <citation type="journal article" date="2015" name="Int. J. Syst. Evol. Microbiol.">
        <title>Burkholderia monticola sp. nov., isolated from mountain soil.</title>
        <authorList>
            <person name="Baek I."/>
            <person name="Seo B."/>
            <person name="Lee I."/>
            <person name="Yi H."/>
            <person name="Chun J."/>
        </authorList>
    </citation>
    <scope>NUCLEOTIDE SEQUENCE [LARGE SCALE GENOMIC DNA]</scope>
    <source>
        <strain evidence="7 8">JC2948</strain>
    </source>
</reference>
<dbReference type="OrthoDB" id="5389366at2"/>
<keyword evidence="7" id="KW-0808">Transferase</keyword>